<dbReference type="InterPro" id="IPR000994">
    <property type="entry name" value="Pept_M24"/>
</dbReference>
<dbReference type="Gene3D" id="3.40.350.10">
    <property type="entry name" value="Creatinase/prolidase N-terminal domain"/>
    <property type="match status" value="1"/>
</dbReference>
<dbReference type="Pfam" id="PF00557">
    <property type="entry name" value="Peptidase_M24"/>
    <property type="match status" value="1"/>
</dbReference>
<evidence type="ECO:0000313" key="10">
    <source>
        <dbReference type="EMBL" id="MBU5592142.1"/>
    </source>
</evidence>
<keyword evidence="10" id="KW-0031">Aminopeptidase</keyword>
<reference evidence="10 11" key="1">
    <citation type="submission" date="2021-06" db="EMBL/GenBank/DDBJ databases">
        <authorList>
            <person name="Sun Q."/>
            <person name="Li D."/>
        </authorList>
    </citation>
    <scope>NUCLEOTIDE SEQUENCE [LARGE SCALE GENOMIC DNA]</scope>
    <source>
        <strain evidence="10 11">MSJ-4</strain>
    </source>
</reference>
<dbReference type="Gene3D" id="3.90.230.10">
    <property type="entry name" value="Creatinase/methionine aminopeptidase superfamily"/>
    <property type="match status" value="1"/>
</dbReference>
<evidence type="ECO:0000256" key="3">
    <source>
        <dbReference type="ARBA" id="ARBA00008766"/>
    </source>
</evidence>
<keyword evidence="6" id="KW-0378">Hydrolase</keyword>
<evidence type="ECO:0000313" key="11">
    <source>
        <dbReference type="Proteomes" id="UP000736583"/>
    </source>
</evidence>
<sequence>MKKEFFIKNRKNLAESLKDNSILVMFAGSAPKKSADEAYPFTPNRNFYYLTGINEEKVMLIMVKENNTLEEYLFIRKADPVMEKWVGKTISKEEAEENSGITNIKYMEDFEEMIHRLICLKNFTRLYLDLEKDSFNSMVNNVESFAHKIKERYPQVKIKNIYNNIENLRAIKSEEEIEEMRKAIAITKEGIEALMKNSKEGLKEYQLEAYFDFVLKTNGAFDYAFKTIAASGKNGTILHYSANDSEIKNGDLILFDLGAQLNYYNADISRTFPVSGKFTERQKQIYNIVLKTELEVIEAIKPGLPFEELNKIAKKVLAEGLKEIKFIKHEEELSKYYYHGVSHHLGLDTHDVGPREGGLKPGMVITVEPGLYIEEEGIGIRIEDDILVTENGAEVLSKDIIKTVEEIEEFMEKNNR</sequence>
<dbReference type="InterPro" id="IPR036005">
    <property type="entry name" value="Creatinase/aminopeptidase-like"/>
</dbReference>
<dbReference type="GO" id="GO:0004177">
    <property type="term" value="F:aminopeptidase activity"/>
    <property type="evidence" value="ECO:0007669"/>
    <property type="project" value="UniProtKB-KW"/>
</dbReference>
<dbReference type="SUPFAM" id="SSF53092">
    <property type="entry name" value="Creatinase/prolidase N-terminal domain"/>
    <property type="match status" value="1"/>
</dbReference>
<evidence type="ECO:0000256" key="6">
    <source>
        <dbReference type="ARBA" id="ARBA00022801"/>
    </source>
</evidence>
<dbReference type="SMART" id="SM01011">
    <property type="entry name" value="AMP_N"/>
    <property type="match status" value="1"/>
</dbReference>
<comment type="catalytic activity">
    <reaction evidence="1">
        <text>Release of any N-terminal amino acid, including proline, that is linked to proline, even from a dipeptide or tripeptide.</text>
        <dbReference type="EC" id="3.4.11.9"/>
    </reaction>
</comment>
<evidence type="ECO:0000256" key="2">
    <source>
        <dbReference type="ARBA" id="ARBA00001936"/>
    </source>
</evidence>
<name>A0ABS6F0W3_9CLOT</name>
<keyword evidence="10" id="KW-0645">Protease</keyword>
<dbReference type="PANTHER" id="PTHR43226:SF4">
    <property type="entry name" value="XAA-PRO AMINOPEPTIDASE 3"/>
    <property type="match status" value="1"/>
</dbReference>
<evidence type="ECO:0000256" key="8">
    <source>
        <dbReference type="SAM" id="Coils"/>
    </source>
</evidence>
<keyword evidence="5" id="KW-0479">Metal-binding</keyword>
<comment type="similarity">
    <text evidence="3">Belongs to the peptidase M24B family.</text>
</comment>
<protein>
    <recommendedName>
        <fullName evidence="4">Xaa-Pro aminopeptidase</fullName>
        <ecNumber evidence="4">3.4.11.9</ecNumber>
    </recommendedName>
</protein>
<feature type="domain" description="Aminopeptidase P N-terminal" evidence="9">
    <location>
        <begin position="1"/>
        <end position="135"/>
    </location>
</feature>
<evidence type="ECO:0000259" key="9">
    <source>
        <dbReference type="SMART" id="SM01011"/>
    </source>
</evidence>
<keyword evidence="7" id="KW-0464">Manganese</keyword>
<dbReference type="PANTHER" id="PTHR43226">
    <property type="entry name" value="XAA-PRO AMINOPEPTIDASE 3"/>
    <property type="match status" value="1"/>
</dbReference>
<evidence type="ECO:0000256" key="1">
    <source>
        <dbReference type="ARBA" id="ARBA00001424"/>
    </source>
</evidence>
<dbReference type="Proteomes" id="UP000736583">
    <property type="component" value="Unassembled WGS sequence"/>
</dbReference>
<dbReference type="CDD" id="cd01087">
    <property type="entry name" value="Prolidase"/>
    <property type="match status" value="1"/>
</dbReference>
<dbReference type="InterPro" id="IPR029149">
    <property type="entry name" value="Creatin/AminoP/Spt16_N"/>
</dbReference>
<dbReference type="EC" id="3.4.11.9" evidence="4"/>
<dbReference type="SUPFAM" id="SSF55920">
    <property type="entry name" value="Creatinase/aminopeptidase"/>
    <property type="match status" value="1"/>
</dbReference>
<dbReference type="InterPro" id="IPR052433">
    <property type="entry name" value="X-Pro_dipept-like"/>
</dbReference>
<evidence type="ECO:0000256" key="7">
    <source>
        <dbReference type="ARBA" id="ARBA00023211"/>
    </source>
</evidence>
<dbReference type="InterPro" id="IPR007865">
    <property type="entry name" value="Aminopep_P_N"/>
</dbReference>
<accession>A0ABS6F0W3</accession>
<gene>
    <name evidence="10" type="ORF">KQI89_10255</name>
</gene>
<dbReference type="EMBL" id="JAHLQL010000003">
    <property type="protein sequence ID" value="MBU5592142.1"/>
    <property type="molecule type" value="Genomic_DNA"/>
</dbReference>
<proteinExistence type="inferred from homology"/>
<dbReference type="Pfam" id="PF05195">
    <property type="entry name" value="AMP_N"/>
    <property type="match status" value="1"/>
</dbReference>
<keyword evidence="8" id="KW-0175">Coiled coil</keyword>
<comment type="caution">
    <text evidence="10">The sequence shown here is derived from an EMBL/GenBank/DDBJ whole genome shotgun (WGS) entry which is preliminary data.</text>
</comment>
<dbReference type="RefSeq" id="WP_032123558.1">
    <property type="nucleotide sequence ID" value="NZ_JAHLQL010000003.1"/>
</dbReference>
<organism evidence="10 11">
    <name type="scientific">Clostridium simiarum</name>
    <dbReference type="NCBI Taxonomy" id="2841506"/>
    <lineage>
        <taxon>Bacteria</taxon>
        <taxon>Bacillati</taxon>
        <taxon>Bacillota</taxon>
        <taxon>Clostridia</taxon>
        <taxon>Eubacteriales</taxon>
        <taxon>Clostridiaceae</taxon>
        <taxon>Clostridium</taxon>
    </lineage>
</organism>
<evidence type="ECO:0000256" key="5">
    <source>
        <dbReference type="ARBA" id="ARBA00022723"/>
    </source>
</evidence>
<evidence type="ECO:0000256" key="4">
    <source>
        <dbReference type="ARBA" id="ARBA00012574"/>
    </source>
</evidence>
<keyword evidence="11" id="KW-1185">Reference proteome</keyword>
<feature type="coiled-coil region" evidence="8">
    <location>
        <begin position="158"/>
        <end position="197"/>
    </location>
</feature>
<comment type="cofactor">
    <cofactor evidence="2">
        <name>Mn(2+)</name>
        <dbReference type="ChEBI" id="CHEBI:29035"/>
    </cofactor>
</comment>